<sequence>MFAARRLAQSATRQLHTTAARSTDKAFITYTYTKYDEHHPEPRVSNNGTRTYVVSPKETSSYDVPGGAYPTSDPYVMPHPTAAPENANLSSTSPGVAHPNTTSRVPQNPSGIGSSAAVRFRSAPGEMSAGSDGGLDLMDASTTKGQNRLADRNSAPA</sequence>
<proteinExistence type="predicted"/>
<evidence type="ECO:0000313" key="3">
    <source>
        <dbReference type="Proteomes" id="UP000054279"/>
    </source>
</evidence>
<reference evidence="2 3" key="1">
    <citation type="submission" date="2014-06" db="EMBL/GenBank/DDBJ databases">
        <title>Evolutionary Origins and Diversification of the Mycorrhizal Mutualists.</title>
        <authorList>
            <consortium name="DOE Joint Genome Institute"/>
            <consortium name="Mycorrhizal Genomics Consortium"/>
            <person name="Kohler A."/>
            <person name="Kuo A."/>
            <person name="Nagy L.G."/>
            <person name="Floudas D."/>
            <person name="Copeland A."/>
            <person name="Barry K.W."/>
            <person name="Cichocki N."/>
            <person name="Veneault-Fourrey C."/>
            <person name="LaButti K."/>
            <person name="Lindquist E.A."/>
            <person name="Lipzen A."/>
            <person name="Lundell T."/>
            <person name="Morin E."/>
            <person name="Murat C."/>
            <person name="Riley R."/>
            <person name="Ohm R."/>
            <person name="Sun H."/>
            <person name="Tunlid A."/>
            <person name="Henrissat B."/>
            <person name="Grigoriev I.V."/>
            <person name="Hibbett D.S."/>
            <person name="Martin F."/>
        </authorList>
    </citation>
    <scope>NUCLEOTIDE SEQUENCE [LARGE SCALE GENOMIC DNA]</scope>
    <source>
        <strain evidence="2 3">SS14</strain>
    </source>
</reference>
<dbReference type="EMBL" id="KN837125">
    <property type="protein sequence ID" value="KIJ43113.1"/>
    <property type="molecule type" value="Genomic_DNA"/>
</dbReference>
<keyword evidence="3" id="KW-1185">Reference proteome</keyword>
<dbReference type="AlphaFoldDB" id="A0A0C9UJ56"/>
<evidence type="ECO:0000313" key="2">
    <source>
        <dbReference type="EMBL" id="KIJ43113.1"/>
    </source>
</evidence>
<organism evidence="2 3">
    <name type="scientific">Sphaerobolus stellatus (strain SS14)</name>
    <dbReference type="NCBI Taxonomy" id="990650"/>
    <lineage>
        <taxon>Eukaryota</taxon>
        <taxon>Fungi</taxon>
        <taxon>Dikarya</taxon>
        <taxon>Basidiomycota</taxon>
        <taxon>Agaricomycotina</taxon>
        <taxon>Agaricomycetes</taxon>
        <taxon>Phallomycetidae</taxon>
        <taxon>Geastrales</taxon>
        <taxon>Sphaerobolaceae</taxon>
        <taxon>Sphaerobolus</taxon>
    </lineage>
</organism>
<name>A0A0C9UJ56_SPHS4</name>
<feature type="compositionally biased region" description="Polar residues" evidence="1">
    <location>
        <begin position="44"/>
        <end position="62"/>
    </location>
</feature>
<accession>A0A0C9UJ56</accession>
<dbReference type="Proteomes" id="UP000054279">
    <property type="component" value="Unassembled WGS sequence"/>
</dbReference>
<feature type="compositionally biased region" description="Polar residues" evidence="1">
    <location>
        <begin position="87"/>
        <end position="113"/>
    </location>
</feature>
<feature type="region of interest" description="Disordered" evidence="1">
    <location>
        <begin position="37"/>
        <end position="157"/>
    </location>
</feature>
<protein>
    <submittedName>
        <fullName evidence="2">Uncharacterized protein</fullName>
    </submittedName>
</protein>
<evidence type="ECO:0000256" key="1">
    <source>
        <dbReference type="SAM" id="MobiDB-lite"/>
    </source>
</evidence>
<gene>
    <name evidence="2" type="ORF">M422DRAFT_31035</name>
</gene>
<dbReference type="OrthoDB" id="3355886at2759"/>
<dbReference type="HOGENOM" id="CLU_1679072_0_0_1"/>